<dbReference type="InterPro" id="IPR000794">
    <property type="entry name" value="Beta-ketoacyl_synthase"/>
</dbReference>
<feature type="domain" description="Ketosynthase family 3 (KS3)" evidence="14">
    <location>
        <begin position="1"/>
        <end position="408"/>
    </location>
</feature>
<dbReference type="Proteomes" id="UP001225596">
    <property type="component" value="Unassembled WGS sequence"/>
</dbReference>
<dbReference type="Gene3D" id="3.40.47.10">
    <property type="match status" value="1"/>
</dbReference>
<dbReference type="InterPro" id="IPR016039">
    <property type="entry name" value="Thiolase-like"/>
</dbReference>
<comment type="similarity">
    <text evidence="2 13">Belongs to the thiolase-like superfamily. Beta-ketoacyl-ACP synthases family.</text>
</comment>
<gene>
    <name evidence="15" type="ORF">Q8A64_02380</name>
</gene>
<evidence type="ECO:0000259" key="14">
    <source>
        <dbReference type="PROSITE" id="PS52004"/>
    </source>
</evidence>
<keyword evidence="8" id="KW-1133">Transmembrane helix</keyword>
<evidence type="ECO:0000313" key="15">
    <source>
        <dbReference type="EMBL" id="MDQ9169250.1"/>
    </source>
</evidence>
<protein>
    <recommendedName>
        <fullName evidence="11">Nodulation protein E</fullName>
    </recommendedName>
    <alternativeName>
        <fullName evidence="12">Host-specificity of nodulation protein B</fullName>
    </alternativeName>
</protein>
<keyword evidence="15" id="KW-0012">Acyltransferase</keyword>
<comment type="caution">
    <text evidence="15">The sequence shown here is derived from an EMBL/GenBank/DDBJ whole genome shotgun (WGS) entry which is preliminary data.</text>
</comment>
<dbReference type="PANTHER" id="PTHR11712">
    <property type="entry name" value="POLYKETIDE SYNTHASE-RELATED"/>
    <property type="match status" value="1"/>
</dbReference>
<dbReference type="CDD" id="cd00834">
    <property type="entry name" value="KAS_I_II"/>
    <property type="match status" value="1"/>
</dbReference>
<comment type="subcellular location">
    <subcellularLocation>
        <location evidence="1">Cell inner membrane</location>
    </subcellularLocation>
</comment>
<dbReference type="Pfam" id="PF00109">
    <property type="entry name" value="ketoacyl-synt"/>
    <property type="match status" value="1"/>
</dbReference>
<dbReference type="SMART" id="SM00825">
    <property type="entry name" value="PKS_KS"/>
    <property type="match status" value="1"/>
</dbReference>
<evidence type="ECO:0000256" key="10">
    <source>
        <dbReference type="ARBA" id="ARBA00037576"/>
    </source>
</evidence>
<evidence type="ECO:0000256" key="2">
    <source>
        <dbReference type="ARBA" id="ARBA00008467"/>
    </source>
</evidence>
<dbReference type="InterPro" id="IPR020841">
    <property type="entry name" value="PKS_Beta-ketoAc_synthase_dom"/>
</dbReference>
<reference evidence="15 16" key="1">
    <citation type="submission" date="2023-08" db="EMBL/GenBank/DDBJ databases">
        <title>Oxalobacteraceae gen .nov., isolated from river sludge outside the plant.</title>
        <authorList>
            <person name="Zhao S.Y."/>
        </authorList>
    </citation>
    <scope>NUCLEOTIDE SEQUENCE [LARGE SCALE GENOMIC DNA]</scope>
    <source>
        <strain evidence="15 16">R-40</strain>
    </source>
</reference>
<keyword evidence="9" id="KW-0472">Membrane</keyword>
<evidence type="ECO:0000256" key="12">
    <source>
        <dbReference type="ARBA" id="ARBA00041756"/>
    </source>
</evidence>
<evidence type="ECO:0000256" key="6">
    <source>
        <dbReference type="ARBA" id="ARBA00022679"/>
    </source>
</evidence>
<keyword evidence="6 13" id="KW-0808">Transferase</keyword>
<evidence type="ECO:0000256" key="8">
    <source>
        <dbReference type="ARBA" id="ARBA00022989"/>
    </source>
</evidence>
<dbReference type="InterPro" id="IPR014030">
    <property type="entry name" value="Ketoacyl_synth_N"/>
</dbReference>
<keyword evidence="5" id="KW-0997">Cell inner membrane</keyword>
<evidence type="ECO:0000256" key="13">
    <source>
        <dbReference type="RuleBase" id="RU003694"/>
    </source>
</evidence>
<accession>A0ABU1BJT4</accession>
<keyword evidence="16" id="KW-1185">Reference proteome</keyword>
<dbReference type="GO" id="GO:0016746">
    <property type="term" value="F:acyltransferase activity"/>
    <property type="evidence" value="ECO:0007669"/>
    <property type="project" value="UniProtKB-KW"/>
</dbReference>
<dbReference type="NCBIfam" id="NF005589">
    <property type="entry name" value="PRK07314.1"/>
    <property type="match status" value="1"/>
</dbReference>
<evidence type="ECO:0000256" key="11">
    <source>
        <dbReference type="ARBA" id="ARBA00039445"/>
    </source>
</evidence>
<dbReference type="InterPro" id="IPR014031">
    <property type="entry name" value="Ketoacyl_synth_C"/>
</dbReference>
<evidence type="ECO:0000256" key="3">
    <source>
        <dbReference type="ARBA" id="ARBA00022458"/>
    </source>
</evidence>
<evidence type="ECO:0000256" key="1">
    <source>
        <dbReference type="ARBA" id="ARBA00004533"/>
    </source>
</evidence>
<keyword evidence="3" id="KW-0536">Nodulation</keyword>
<evidence type="ECO:0000256" key="7">
    <source>
        <dbReference type="ARBA" id="ARBA00022692"/>
    </source>
</evidence>
<organism evidence="15 16">
    <name type="scientific">Keguizhuia sedimenti</name>
    <dbReference type="NCBI Taxonomy" id="3064264"/>
    <lineage>
        <taxon>Bacteria</taxon>
        <taxon>Pseudomonadati</taxon>
        <taxon>Pseudomonadota</taxon>
        <taxon>Betaproteobacteria</taxon>
        <taxon>Burkholderiales</taxon>
        <taxon>Oxalobacteraceae</taxon>
        <taxon>Keguizhuia</taxon>
    </lineage>
</organism>
<keyword evidence="7" id="KW-0812">Transmembrane</keyword>
<evidence type="ECO:0000256" key="4">
    <source>
        <dbReference type="ARBA" id="ARBA00022475"/>
    </source>
</evidence>
<dbReference type="PROSITE" id="PS52004">
    <property type="entry name" value="KS3_2"/>
    <property type="match status" value="1"/>
</dbReference>
<evidence type="ECO:0000313" key="16">
    <source>
        <dbReference type="Proteomes" id="UP001225596"/>
    </source>
</evidence>
<proteinExistence type="inferred from homology"/>
<name>A0ABU1BJT4_9BURK</name>
<dbReference type="PANTHER" id="PTHR11712:SF352">
    <property type="entry name" value="3-OXOACYL-[ACYL-CARRIER-PROTEIN] SYNTHASE"/>
    <property type="match status" value="1"/>
</dbReference>
<dbReference type="Pfam" id="PF02801">
    <property type="entry name" value="Ketoacyl-synt_C"/>
    <property type="match status" value="1"/>
</dbReference>
<dbReference type="SUPFAM" id="SSF53901">
    <property type="entry name" value="Thiolase-like"/>
    <property type="match status" value="2"/>
</dbReference>
<dbReference type="EMBL" id="JAUYVH010000001">
    <property type="protein sequence ID" value="MDQ9169250.1"/>
    <property type="molecule type" value="Genomic_DNA"/>
</dbReference>
<keyword evidence="4" id="KW-1003">Cell membrane</keyword>
<sequence>MRRVVVTGIGVVSPLGLSGQAFFEQLVAGASGVRRLEQAFSSRLAAPIAACIDFEAGEYFEAPRLRMLDRVSQFALIAARQAIDESGLRVTGEESGRIGVAIGTGMGGAQTMDEGYGILYEEGSDRLKPFTVLMAMVNAAASWIANEYELAGPNLTYSTACSSSAVAIGEAWSKIRIGEADIMLAGGSEAPLSFGTLKAWEALRTLASEDTKNPAASCKPFDKKRSGLVLGEGAAVLVLEEMERALRRGAPIHAEVSGYGLYTDCAHLTRPTVAGQAHAMRRALASADISHGAVDYINAHGTGTLANDPVETAAIREVFGAHAFEIPVSSTKAAHGHLLGAAGAMELAASILAMEKGIIPPTLHLDEPDPECDLDYVPLQARPGCRLNTVMSNSFAFGGTNAVLIARALA</sequence>
<evidence type="ECO:0000256" key="9">
    <source>
        <dbReference type="ARBA" id="ARBA00023136"/>
    </source>
</evidence>
<dbReference type="RefSeq" id="WP_338435105.1">
    <property type="nucleotide sequence ID" value="NZ_JAUYVH010000001.1"/>
</dbReference>
<evidence type="ECO:0000256" key="5">
    <source>
        <dbReference type="ARBA" id="ARBA00022519"/>
    </source>
</evidence>
<comment type="function">
    <text evidence="10">Proposed to synthesize NOD factor fatty acyl chain. Involved in the synthesis of a highly unsaturated fatty acid moiety, which forms part of a lipo-oligosaccharide that is responsible for host specificity.</text>
</comment>